<comment type="subcellular location">
    <subcellularLocation>
        <location evidence="2">Cell inner membrane</location>
        <topology evidence="2">Multi-pass membrane protein</topology>
    </subcellularLocation>
</comment>
<dbReference type="EC" id="2.7.13.3" evidence="3"/>
<evidence type="ECO:0000256" key="6">
    <source>
        <dbReference type="ARBA" id="ARBA00022553"/>
    </source>
</evidence>
<evidence type="ECO:0000256" key="5">
    <source>
        <dbReference type="ARBA" id="ARBA00022519"/>
    </source>
</evidence>
<feature type="domain" description="Histidine kinase" evidence="16">
    <location>
        <begin position="247"/>
        <end position="446"/>
    </location>
</feature>
<dbReference type="InterPro" id="IPR036097">
    <property type="entry name" value="HisK_dim/P_sf"/>
</dbReference>
<dbReference type="PRINTS" id="PR00344">
    <property type="entry name" value="BCTRLSENSOR"/>
</dbReference>
<evidence type="ECO:0000259" key="17">
    <source>
        <dbReference type="PROSITE" id="PS50885"/>
    </source>
</evidence>
<keyword evidence="14 15" id="KW-0472">Membrane</keyword>
<keyword evidence="12 15" id="KW-1133">Transmembrane helix</keyword>
<dbReference type="SMART" id="SM00388">
    <property type="entry name" value="HisKA"/>
    <property type="match status" value="1"/>
</dbReference>
<dbReference type="GO" id="GO:0005886">
    <property type="term" value="C:plasma membrane"/>
    <property type="evidence" value="ECO:0007669"/>
    <property type="project" value="UniProtKB-SubCell"/>
</dbReference>
<keyword evidence="7" id="KW-0808">Transferase</keyword>
<evidence type="ECO:0000256" key="7">
    <source>
        <dbReference type="ARBA" id="ARBA00022679"/>
    </source>
</evidence>
<keyword evidence="5" id="KW-0997">Cell inner membrane</keyword>
<evidence type="ECO:0000256" key="11">
    <source>
        <dbReference type="ARBA" id="ARBA00022840"/>
    </source>
</evidence>
<dbReference type="OrthoDB" id="9804645at2"/>
<dbReference type="GO" id="GO:0005524">
    <property type="term" value="F:ATP binding"/>
    <property type="evidence" value="ECO:0007669"/>
    <property type="project" value="UniProtKB-KW"/>
</dbReference>
<dbReference type="SMART" id="SM00304">
    <property type="entry name" value="HAMP"/>
    <property type="match status" value="1"/>
</dbReference>
<dbReference type="Gene3D" id="1.10.287.130">
    <property type="match status" value="1"/>
</dbReference>
<dbReference type="Pfam" id="PF02518">
    <property type="entry name" value="HATPase_c"/>
    <property type="match status" value="1"/>
</dbReference>
<feature type="transmembrane region" description="Helical" evidence="15">
    <location>
        <begin position="12"/>
        <end position="34"/>
    </location>
</feature>
<protein>
    <recommendedName>
        <fullName evidence="3">histidine kinase</fullName>
        <ecNumber evidence="3">2.7.13.3</ecNumber>
    </recommendedName>
</protein>
<dbReference type="InterPro" id="IPR005467">
    <property type="entry name" value="His_kinase_dom"/>
</dbReference>
<comment type="catalytic activity">
    <reaction evidence="1">
        <text>ATP + protein L-histidine = ADP + protein N-phospho-L-histidine.</text>
        <dbReference type="EC" id="2.7.13.3"/>
    </reaction>
</comment>
<dbReference type="SMART" id="SM00387">
    <property type="entry name" value="HATPase_c"/>
    <property type="match status" value="1"/>
</dbReference>
<dbReference type="CDD" id="cd00082">
    <property type="entry name" value="HisKA"/>
    <property type="match status" value="1"/>
</dbReference>
<evidence type="ECO:0000256" key="4">
    <source>
        <dbReference type="ARBA" id="ARBA00022475"/>
    </source>
</evidence>
<evidence type="ECO:0000256" key="1">
    <source>
        <dbReference type="ARBA" id="ARBA00000085"/>
    </source>
</evidence>
<dbReference type="Pfam" id="PF00672">
    <property type="entry name" value="HAMP"/>
    <property type="match status" value="1"/>
</dbReference>
<sequence length="452" mass="49558">MSLAFPPRSLAIRLFLLLLGGVLMAVFVSLGLALRERSHIVHSFREQGAADRIADILHLLAALPPEQRLATVHALPSGQWSIEPANGMDEPVQSLPSFTAALVEAAGPSVAVEAGWRTRNSACREEPEDCQPSRTVGARVRFADGQRVLIEARRELPPPRQPRIEGFIARLSIVAGLLAIVAWFAVRLVLQPLRHLLEAAESFGLDPDHPAMDESGPIEVRQAARTFNRMRERLRSHIEERTRILAAITHDLKTPLTRLRLRLEQCRDEPLRSRLAEDVAAMQALVDEGLDLARSLDSGPPPQTIDLGALLQSLCDDTVDAGGEARFEGPESALISGRPEALRRSFLNLIDNAVKYGGEADISLERCGDDWLVRVRDSGPGIPEESLGKVMQPFFRLETSRSRETGGTGLGLSIAANLLGAQGGTLSLHNRPQGGLEARVRLPVFRRRPRTY</sequence>
<organism evidence="18 19">
    <name type="scientific">Methylocaldum marinum</name>
    <dbReference type="NCBI Taxonomy" id="1432792"/>
    <lineage>
        <taxon>Bacteria</taxon>
        <taxon>Pseudomonadati</taxon>
        <taxon>Pseudomonadota</taxon>
        <taxon>Gammaproteobacteria</taxon>
        <taxon>Methylococcales</taxon>
        <taxon>Methylococcaceae</taxon>
        <taxon>Methylocaldum</taxon>
    </lineage>
</organism>
<dbReference type="AlphaFoldDB" id="A0A250KW19"/>
<dbReference type="KEGG" id="mmai:sS8_3883"/>
<evidence type="ECO:0000256" key="12">
    <source>
        <dbReference type="ARBA" id="ARBA00022989"/>
    </source>
</evidence>
<dbReference type="SUPFAM" id="SSF55874">
    <property type="entry name" value="ATPase domain of HSP90 chaperone/DNA topoisomerase II/histidine kinase"/>
    <property type="match status" value="1"/>
</dbReference>
<dbReference type="PROSITE" id="PS50885">
    <property type="entry name" value="HAMP"/>
    <property type="match status" value="1"/>
</dbReference>
<keyword evidence="8 15" id="KW-0812">Transmembrane</keyword>
<name>A0A250KW19_9GAMM</name>
<feature type="domain" description="HAMP" evidence="17">
    <location>
        <begin position="187"/>
        <end position="239"/>
    </location>
</feature>
<dbReference type="PROSITE" id="PS50109">
    <property type="entry name" value="HIS_KIN"/>
    <property type="match status" value="1"/>
</dbReference>
<dbReference type="CDD" id="cd00075">
    <property type="entry name" value="HATPase"/>
    <property type="match status" value="1"/>
</dbReference>
<dbReference type="Pfam" id="PF00512">
    <property type="entry name" value="HisKA"/>
    <property type="match status" value="1"/>
</dbReference>
<evidence type="ECO:0000256" key="13">
    <source>
        <dbReference type="ARBA" id="ARBA00023012"/>
    </source>
</evidence>
<dbReference type="CDD" id="cd06225">
    <property type="entry name" value="HAMP"/>
    <property type="match status" value="1"/>
</dbReference>
<dbReference type="PANTHER" id="PTHR44936:SF5">
    <property type="entry name" value="SENSOR HISTIDINE KINASE ENVZ"/>
    <property type="match status" value="1"/>
</dbReference>
<evidence type="ECO:0000256" key="3">
    <source>
        <dbReference type="ARBA" id="ARBA00012438"/>
    </source>
</evidence>
<keyword evidence="9" id="KW-0547">Nucleotide-binding</keyword>
<evidence type="ECO:0000256" key="15">
    <source>
        <dbReference type="SAM" id="Phobius"/>
    </source>
</evidence>
<dbReference type="SUPFAM" id="SSF47384">
    <property type="entry name" value="Homodimeric domain of signal transducing histidine kinase"/>
    <property type="match status" value="1"/>
</dbReference>
<dbReference type="InterPro" id="IPR050980">
    <property type="entry name" value="2C_sensor_his_kinase"/>
</dbReference>
<evidence type="ECO:0000256" key="9">
    <source>
        <dbReference type="ARBA" id="ARBA00022741"/>
    </source>
</evidence>
<evidence type="ECO:0000259" key="16">
    <source>
        <dbReference type="PROSITE" id="PS50109"/>
    </source>
</evidence>
<keyword evidence="19" id="KW-1185">Reference proteome</keyword>
<evidence type="ECO:0000256" key="8">
    <source>
        <dbReference type="ARBA" id="ARBA00022692"/>
    </source>
</evidence>
<dbReference type="EMBL" id="AP017928">
    <property type="protein sequence ID" value="BBA35815.1"/>
    <property type="molecule type" value="Genomic_DNA"/>
</dbReference>
<dbReference type="InterPro" id="IPR004358">
    <property type="entry name" value="Sig_transdc_His_kin-like_C"/>
</dbReference>
<evidence type="ECO:0000313" key="19">
    <source>
        <dbReference type="Proteomes" id="UP000266313"/>
    </source>
</evidence>
<keyword evidence="13" id="KW-0902">Two-component regulatory system</keyword>
<evidence type="ECO:0000256" key="14">
    <source>
        <dbReference type="ARBA" id="ARBA00023136"/>
    </source>
</evidence>
<dbReference type="PANTHER" id="PTHR44936">
    <property type="entry name" value="SENSOR PROTEIN CREC"/>
    <property type="match status" value="1"/>
</dbReference>
<gene>
    <name evidence="18" type="ORF">sS8_3883</name>
</gene>
<keyword evidence="11" id="KW-0067">ATP-binding</keyword>
<keyword evidence="10 18" id="KW-0418">Kinase</keyword>
<proteinExistence type="predicted"/>
<dbReference type="InterPro" id="IPR003661">
    <property type="entry name" value="HisK_dim/P_dom"/>
</dbReference>
<dbReference type="Gene3D" id="3.30.565.10">
    <property type="entry name" value="Histidine kinase-like ATPase, C-terminal domain"/>
    <property type="match status" value="1"/>
</dbReference>
<reference evidence="18 19" key="1">
    <citation type="submission" date="2016-12" db="EMBL/GenBank/DDBJ databases">
        <title>Genome sequencing of Methylocaldum marinum.</title>
        <authorList>
            <person name="Takeuchi M."/>
            <person name="Kamagata Y."/>
            <person name="Hiraoka S."/>
            <person name="Oshima K."/>
            <person name="Hattori M."/>
            <person name="Iwasaki W."/>
        </authorList>
    </citation>
    <scope>NUCLEOTIDE SEQUENCE [LARGE SCALE GENOMIC DNA]</scope>
    <source>
        <strain evidence="18 19">S8</strain>
    </source>
</reference>
<evidence type="ECO:0000313" key="18">
    <source>
        <dbReference type="EMBL" id="BBA35815.1"/>
    </source>
</evidence>
<evidence type="ECO:0000256" key="10">
    <source>
        <dbReference type="ARBA" id="ARBA00022777"/>
    </source>
</evidence>
<accession>A0A250KW19</accession>
<keyword evidence="6" id="KW-0597">Phosphoprotein</keyword>
<dbReference type="InterPro" id="IPR003660">
    <property type="entry name" value="HAMP_dom"/>
</dbReference>
<dbReference type="Proteomes" id="UP000266313">
    <property type="component" value="Chromosome"/>
</dbReference>
<keyword evidence="4" id="KW-1003">Cell membrane</keyword>
<feature type="transmembrane region" description="Helical" evidence="15">
    <location>
        <begin position="167"/>
        <end position="186"/>
    </location>
</feature>
<dbReference type="RefSeq" id="WP_119631104.1">
    <property type="nucleotide sequence ID" value="NZ_AP017928.1"/>
</dbReference>
<dbReference type="InterPro" id="IPR036890">
    <property type="entry name" value="HATPase_C_sf"/>
</dbReference>
<evidence type="ECO:0000256" key="2">
    <source>
        <dbReference type="ARBA" id="ARBA00004429"/>
    </source>
</evidence>
<dbReference type="InterPro" id="IPR003594">
    <property type="entry name" value="HATPase_dom"/>
</dbReference>
<dbReference type="GO" id="GO:0000155">
    <property type="term" value="F:phosphorelay sensor kinase activity"/>
    <property type="evidence" value="ECO:0007669"/>
    <property type="project" value="InterPro"/>
</dbReference>